<dbReference type="PANTHER" id="PTHR10949:SF0">
    <property type="entry name" value="LIPOYL SYNTHASE, MITOCHONDRIAL"/>
    <property type="match status" value="1"/>
</dbReference>
<evidence type="ECO:0000313" key="10">
    <source>
        <dbReference type="EMBL" id="BCS87972.1"/>
    </source>
</evidence>
<keyword evidence="3 8" id="KW-0949">S-adenosyl-L-methionine</keyword>
<dbReference type="NCBIfam" id="NF004019">
    <property type="entry name" value="PRK05481.1"/>
    <property type="match status" value="1"/>
</dbReference>
<organism evidence="10 11">
    <name type="scientific">Pseudodesulfovibrio sediminis</name>
    <dbReference type="NCBI Taxonomy" id="2810563"/>
    <lineage>
        <taxon>Bacteria</taxon>
        <taxon>Pseudomonadati</taxon>
        <taxon>Thermodesulfobacteriota</taxon>
        <taxon>Desulfovibrionia</taxon>
        <taxon>Desulfovibrionales</taxon>
        <taxon>Desulfovibrionaceae</taxon>
    </lineage>
</organism>
<keyword evidence="2 8" id="KW-0808">Transferase</keyword>
<dbReference type="NCBIfam" id="TIGR00510">
    <property type="entry name" value="lipA"/>
    <property type="match status" value="1"/>
</dbReference>
<sequence length="286" mass="31197">MQKPDWLVLPAPNAQDMDRIRGLLGKGQLHSVCESAQCPNIGECFANKTCTFMILGDVCTRNCTFCAVTHGHPARPDLNEPDMVGLTAKQLGLKHVVVTSVTRDDLPDGGAGQFAATIHAIKSKNPGATVEVLIPDFGGEEEPLKQVIKARPNVLNHNLETVPRIYSSVRPGAVYQQSLQLLRNVFMECQDQYTTTKSGLMLGLGETLTEVIEVMDDLVQVGCKTLTLGQYLRPSPKHHPVVEYVHPDTFKKLEDIGNKLGFKQVVAGPLVRSSYHAAESFAALNA</sequence>
<evidence type="ECO:0000256" key="8">
    <source>
        <dbReference type="HAMAP-Rule" id="MF_00206"/>
    </source>
</evidence>
<dbReference type="Proteomes" id="UP001053296">
    <property type="component" value="Chromosome"/>
</dbReference>
<evidence type="ECO:0000256" key="2">
    <source>
        <dbReference type="ARBA" id="ARBA00022679"/>
    </source>
</evidence>
<dbReference type="EC" id="2.8.1.8" evidence="8"/>
<evidence type="ECO:0000313" key="11">
    <source>
        <dbReference type="Proteomes" id="UP001053296"/>
    </source>
</evidence>
<comment type="similarity">
    <text evidence="8">Belongs to the radical SAM superfamily. Lipoyl synthase family.</text>
</comment>
<dbReference type="HAMAP" id="MF_00206">
    <property type="entry name" value="Lipoyl_synth"/>
    <property type="match status" value="1"/>
</dbReference>
<name>A0ABN6ENU7_9BACT</name>
<dbReference type="PIRSF" id="PIRSF005963">
    <property type="entry name" value="Lipoyl_synth"/>
    <property type="match status" value="1"/>
</dbReference>
<dbReference type="CDD" id="cd01335">
    <property type="entry name" value="Radical_SAM"/>
    <property type="match status" value="1"/>
</dbReference>
<proteinExistence type="inferred from homology"/>
<dbReference type="EMBL" id="AP024485">
    <property type="protein sequence ID" value="BCS87972.1"/>
    <property type="molecule type" value="Genomic_DNA"/>
</dbReference>
<dbReference type="InterPro" id="IPR007197">
    <property type="entry name" value="rSAM"/>
</dbReference>
<evidence type="ECO:0000256" key="7">
    <source>
        <dbReference type="ARBA" id="ARBA00047326"/>
    </source>
</evidence>
<dbReference type="SFLD" id="SFLDG01058">
    <property type="entry name" value="lipoyl_synthase_like"/>
    <property type="match status" value="1"/>
</dbReference>
<comment type="function">
    <text evidence="8">Catalyzes the radical-mediated insertion of two sulfur atoms into the C-6 and C-8 positions of the octanoyl moiety bound to the lipoyl domains of lipoate-dependent enzymes, thereby converting the octanoylated domains into lipoylated derivatives.</text>
</comment>
<feature type="binding site" evidence="8">
    <location>
        <position position="274"/>
    </location>
    <ligand>
        <name>[4Fe-4S] cluster</name>
        <dbReference type="ChEBI" id="CHEBI:49883"/>
        <label>1</label>
    </ligand>
</feature>
<comment type="cofactor">
    <cofactor evidence="8">
        <name>[4Fe-4S] cluster</name>
        <dbReference type="ChEBI" id="CHEBI:49883"/>
    </cofactor>
    <text evidence="8">Binds 2 [4Fe-4S] clusters per subunit. One cluster is coordinated with 3 cysteines and an exchangeable S-adenosyl-L-methionine.</text>
</comment>
<keyword evidence="6 8" id="KW-0411">Iron-sulfur</keyword>
<gene>
    <name evidence="10" type="primary">lipA_1</name>
    <name evidence="8" type="synonym">lipA</name>
    <name evidence="10" type="ORF">PSDVSF_12140</name>
</gene>
<feature type="binding site" evidence="8">
    <location>
        <position position="38"/>
    </location>
    <ligand>
        <name>[4Fe-4S] cluster</name>
        <dbReference type="ChEBI" id="CHEBI:49883"/>
        <label>1</label>
    </ligand>
</feature>
<feature type="binding site" evidence="8">
    <location>
        <position position="33"/>
    </location>
    <ligand>
        <name>[4Fe-4S] cluster</name>
        <dbReference type="ChEBI" id="CHEBI:49883"/>
        <label>1</label>
    </ligand>
</feature>
<feature type="binding site" evidence="8">
    <location>
        <position position="63"/>
    </location>
    <ligand>
        <name>[4Fe-4S] cluster</name>
        <dbReference type="ChEBI" id="CHEBI:49883"/>
        <label>2</label>
        <note>4Fe-4S-S-AdoMet</note>
    </ligand>
</feature>
<evidence type="ECO:0000256" key="1">
    <source>
        <dbReference type="ARBA" id="ARBA00022485"/>
    </source>
</evidence>
<keyword evidence="1 8" id="KW-0004">4Fe-4S</keyword>
<evidence type="ECO:0000259" key="9">
    <source>
        <dbReference type="PROSITE" id="PS51918"/>
    </source>
</evidence>
<dbReference type="SFLD" id="SFLDF00271">
    <property type="entry name" value="lipoyl_synthase"/>
    <property type="match status" value="1"/>
</dbReference>
<feature type="binding site" evidence="8">
    <location>
        <position position="66"/>
    </location>
    <ligand>
        <name>[4Fe-4S] cluster</name>
        <dbReference type="ChEBI" id="CHEBI:49883"/>
        <label>2</label>
        <note>4Fe-4S-S-AdoMet</note>
    </ligand>
</feature>
<feature type="binding site" evidence="8">
    <location>
        <position position="44"/>
    </location>
    <ligand>
        <name>[4Fe-4S] cluster</name>
        <dbReference type="ChEBI" id="CHEBI:49883"/>
        <label>1</label>
    </ligand>
</feature>
<evidence type="ECO:0000256" key="4">
    <source>
        <dbReference type="ARBA" id="ARBA00022723"/>
    </source>
</evidence>
<dbReference type="Pfam" id="PF04055">
    <property type="entry name" value="Radical_SAM"/>
    <property type="match status" value="1"/>
</dbReference>
<dbReference type="InterPro" id="IPR003698">
    <property type="entry name" value="Lipoyl_synth"/>
</dbReference>
<comment type="pathway">
    <text evidence="8">Protein modification; protein lipoylation via endogenous pathway; protein N(6)-(lipoyl)lysine from octanoyl-[acyl-carrier-protein]: step 2/2.</text>
</comment>
<comment type="subcellular location">
    <subcellularLocation>
        <location evidence="8">Cytoplasm</location>
    </subcellularLocation>
</comment>
<keyword evidence="8" id="KW-0963">Cytoplasm</keyword>
<feature type="binding site" evidence="8">
    <location>
        <position position="59"/>
    </location>
    <ligand>
        <name>[4Fe-4S] cluster</name>
        <dbReference type="ChEBI" id="CHEBI:49883"/>
        <label>2</label>
        <note>4Fe-4S-S-AdoMet</note>
    </ligand>
</feature>
<keyword evidence="11" id="KW-1185">Reference proteome</keyword>
<feature type="domain" description="Radical SAM core" evidence="9">
    <location>
        <begin position="45"/>
        <end position="263"/>
    </location>
</feature>
<comment type="catalytic activity">
    <reaction evidence="7 8">
        <text>[[Fe-S] cluster scaffold protein carrying a second [4Fe-4S](2+) cluster] + N(6)-octanoyl-L-lysyl-[protein] + 2 oxidized [2Fe-2S]-[ferredoxin] + 2 S-adenosyl-L-methionine + 4 H(+) = [[Fe-S] cluster scaffold protein] + N(6)-[(R)-dihydrolipoyl]-L-lysyl-[protein] + 4 Fe(3+) + 2 hydrogen sulfide + 2 5'-deoxyadenosine + 2 L-methionine + 2 reduced [2Fe-2S]-[ferredoxin]</text>
        <dbReference type="Rhea" id="RHEA:16585"/>
        <dbReference type="Rhea" id="RHEA-COMP:9928"/>
        <dbReference type="Rhea" id="RHEA-COMP:10000"/>
        <dbReference type="Rhea" id="RHEA-COMP:10001"/>
        <dbReference type="Rhea" id="RHEA-COMP:10475"/>
        <dbReference type="Rhea" id="RHEA-COMP:14568"/>
        <dbReference type="Rhea" id="RHEA-COMP:14569"/>
        <dbReference type="ChEBI" id="CHEBI:15378"/>
        <dbReference type="ChEBI" id="CHEBI:17319"/>
        <dbReference type="ChEBI" id="CHEBI:29034"/>
        <dbReference type="ChEBI" id="CHEBI:29919"/>
        <dbReference type="ChEBI" id="CHEBI:33722"/>
        <dbReference type="ChEBI" id="CHEBI:33737"/>
        <dbReference type="ChEBI" id="CHEBI:33738"/>
        <dbReference type="ChEBI" id="CHEBI:57844"/>
        <dbReference type="ChEBI" id="CHEBI:59789"/>
        <dbReference type="ChEBI" id="CHEBI:78809"/>
        <dbReference type="ChEBI" id="CHEBI:83100"/>
        <dbReference type="EC" id="2.8.1.8"/>
    </reaction>
</comment>
<accession>A0ABN6ENU7</accession>
<dbReference type="SFLD" id="SFLDS00029">
    <property type="entry name" value="Radical_SAM"/>
    <property type="match status" value="1"/>
</dbReference>
<reference evidence="10" key="1">
    <citation type="journal article" date="2022" name="Arch. Microbiol.">
        <title>Pseudodesulfovibrio sediminis sp. nov., a mesophilic and neutrophilic sulfate-reducing bacterium isolated from sediment of a brackish lake.</title>
        <authorList>
            <person name="Takahashi A."/>
            <person name="Kojima H."/>
            <person name="Watanabe M."/>
            <person name="Fukui M."/>
        </authorList>
    </citation>
    <scope>NUCLEOTIDE SEQUENCE</scope>
    <source>
        <strain evidence="10">SF6</strain>
    </source>
</reference>
<evidence type="ECO:0000256" key="6">
    <source>
        <dbReference type="ARBA" id="ARBA00023014"/>
    </source>
</evidence>
<dbReference type="SUPFAM" id="SSF102114">
    <property type="entry name" value="Radical SAM enzymes"/>
    <property type="match status" value="1"/>
</dbReference>
<keyword evidence="5 8" id="KW-0408">Iron</keyword>
<protein>
    <recommendedName>
        <fullName evidence="8">Lipoyl synthase</fullName>
        <ecNumber evidence="8">2.8.1.8</ecNumber>
    </recommendedName>
    <alternativeName>
        <fullName evidence="8">Lip-syn</fullName>
        <shortName evidence="8">LS</shortName>
    </alternativeName>
    <alternativeName>
        <fullName evidence="8">Lipoate synthase</fullName>
    </alternativeName>
    <alternativeName>
        <fullName evidence="8">Lipoic acid synthase</fullName>
    </alternativeName>
    <alternativeName>
        <fullName evidence="8">Sulfur insertion protein LipA</fullName>
    </alternativeName>
</protein>
<keyword evidence="4 8" id="KW-0479">Metal-binding</keyword>
<evidence type="ECO:0000256" key="3">
    <source>
        <dbReference type="ARBA" id="ARBA00022691"/>
    </source>
</evidence>
<evidence type="ECO:0000256" key="5">
    <source>
        <dbReference type="ARBA" id="ARBA00023004"/>
    </source>
</evidence>
<dbReference type="PROSITE" id="PS51918">
    <property type="entry name" value="RADICAL_SAM"/>
    <property type="match status" value="1"/>
</dbReference>
<dbReference type="InterPro" id="IPR013785">
    <property type="entry name" value="Aldolase_TIM"/>
</dbReference>
<dbReference type="Gene3D" id="3.20.20.70">
    <property type="entry name" value="Aldolase class I"/>
    <property type="match status" value="1"/>
</dbReference>
<dbReference type="InterPro" id="IPR006638">
    <property type="entry name" value="Elp3/MiaA/NifB-like_rSAM"/>
</dbReference>
<dbReference type="NCBIfam" id="NF009544">
    <property type="entry name" value="PRK12928.1"/>
    <property type="match status" value="1"/>
</dbReference>
<dbReference type="SMART" id="SM00729">
    <property type="entry name" value="Elp3"/>
    <property type="match status" value="1"/>
</dbReference>
<dbReference type="PANTHER" id="PTHR10949">
    <property type="entry name" value="LIPOYL SYNTHASE"/>
    <property type="match status" value="1"/>
</dbReference>
<dbReference type="InterPro" id="IPR058240">
    <property type="entry name" value="rSAM_sf"/>
</dbReference>